<dbReference type="Proteomes" id="UP001158049">
    <property type="component" value="Unassembled WGS sequence"/>
</dbReference>
<gene>
    <name evidence="7" type="ORF">SAMN06295970_11881</name>
</gene>
<evidence type="ECO:0000256" key="4">
    <source>
        <dbReference type="RuleBase" id="RU004003"/>
    </source>
</evidence>
<evidence type="ECO:0000259" key="6">
    <source>
        <dbReference type="Pfam" id="PF00263"/>
    </source>
</evidence>
<feature type="signal peptide" evidence="5">
    <location>
        <begin position="1"/>
        <end position="23"/>
    </location>
</feature>
<evidence type="ECO:0000256" key="5">
    <source>
        <dbReference type="SAM" id="SignalP"/>
    </source>
</evidence>
<keyword evidence="3" id="KW-0472">Membrane</keyword>
<name>A0ABY1QJ69_9BURK</name>
<feature type="chain" id="PRO_5046013738" evidence="5">
    <location>
        <begin position="24"/>
        <end position="503"/>
    </location>
</feature>
<comment type="subcellular location">
    <subcellularLocation>
        <location evidence="1">Membrane</location>
    </subcellularLocation>
</comment>
<dbReference type="InterPro" id="IPR050810">
    <property type="entry name" value="Bact_Secretion_Sys_Channel"/>
</dbReference>
<accession>A0ABY1QJ69</accession>
<proteinExistence type="inferred from homology"/>
<keyword evidence="2 5" id="KW-0732">Signal</keyword>
<evidence type="ECO:0000256" key="1">
    <source>
        <dbReference type="ARBA" id="ARBA00004370"/>
    </source>
</evidence>
<dbReference type="PANTHER" id="PTHR30332:SF24">
    <property type="entry name" value="SECRETIN GSPD-RELATED"/>
    <property type="match status" value="1"/>
</dbReference>
<dbReference type="EMBL" id="FXUL01000018">
    <property type="protein sequence ID" value="SMP72637.1"/>
    <property type="molecule type" value="Genomic_DNA"/>
</dbReference>
<evidence type="ECO:0000313" key="8">
    <source>
        <dbReference type="Proteomes" id="UP001158049"/>
    </source>
</evidence>
<evidence type="ECO:0000256" key="3">
    <source>
        <dbReference type="ARBA" id="ARBA00023136"/>
    </source>
</evidence>
<protein>
    <submittedName>
        <fullName evidence="7">Type II and III secretion system protein</fullName>
    </submittedName>
</protein>
<comment type="caution">
    <text evidence="7">The sequence shown here is derived from an EMBL/GenBank/DDBJ whole genome shotgun (WGS) entry which is preliminary data.</text>
</comment>
<dbReference type="InterPro" id="IPR004846">
    <property type="entry name" value="T2SS/T3SS_dom"/>
</dbReference>
<reference evidence="7 8" key="1">
    <citation type="submission" date="2017-05" db="EMBL/GenBank/DDBJ databases">
        <authorList>
            <person name="Varghese N."/>
            <person name="Submissions S."/>
        </authorList>
    </citation>
    <scope>NUCLEOTIDE SEQUENCE [LARGE SCALE GENOMIC DNA]</scope>
    <source>
        <strain evidence="7 8">DSM 26001</strain>
    </source>
</reference>
<dbReference type="PROSITE" id="PS51257">
    <property type="entry name" value="PROKAR_LIPOPROTEIN"/>
    <property type="match status" value="1"/>
</dbReference>
<dbReference type="Pfam" id="PF00263">
    <property type="entry name" value="Secretin"/>
    <property type="match status" value="1"/>
</dbReference>
<comment type="similarity">
    <text evidence="4">Belongs to the bacterial secretin family.</text>
</comment>
<evidence type="ECO:0000313" key="7">
    <source>
        <dbReference type="EMBL" id="SMP72637.1"/>
    </source>
</evidence>
<sequence length="503" mass="53819">MHPILKKSTAALLIAATLGGCSATFPRQSMEPTTVTRNDTTVQTVVDGGNETTMDLDAGFNAEDVFMLRPVEEAGVVPDRLVKPIHVTESGIYDALTLIARDAGLSLNIEGGPKTSERFGAAAVFDLKGSLRDVLETLADSMGIFYSVRNNTLFLQQEQQFIVELPPALSEDNAAGLANTLQHLGAKDPYVDRLNRSLVFKTNRKALSRIESYLQKVRENRALIVYSIDIFQVDLKDNSNIGISWNKLAYNRNGLPASAPTQTAAASGITSGTTGAQQTAAAAVGTAVGTTVSATANALGMNLILSSSKLTIDSLIDFLQTQGNVKAISRPRLSVITGSKGALRVGQSTTYVSKIGTNFSTSLNQVTTETRDLRTGLELALYGDYSDNTVYTKLKMSLSEIVRFNKFTALGIDLVLPDAADREIENVIRSRPGDLVLLGGITTDRETRNDNRGVSENSVTKEVVRSELVLALRSKVVFFKGKKQSAQAPAAVGVVTPTRAAGG</sequence>
<feature type="domain" description="Type II/III secretion system secretin-like" evidence="6">
    <location>
        <begin position="319"/>
        <end position="451"/>
    </location>
</feature>
<dbReference type="PANTHER" id="PTHR30332">
    <property type="entry name" value="PROBABLE GENERAL SECRETION PATHWAY PROTEIN D"/>
    <property type="match status" value="1"/>
</dbReference>
<evidence type="ECO:0000256" key="2">
    <source>
        <dbReference type="ARBA" id="ARBA00022729"/>
    </source>
</evidence>
<keyword evidence="8" id="KW-1185">Reference proteome</keyword>
<organism evidence="7 8">
    <name type="scientific">Noviherbaspirillum suwonense</name>
    <dbReference type="NCBI Taxonomy" id="1224511"/>
    <lineage>
        <taxon>Bacteria</taxon>
        <taxon>Pseudomonadati</taxon>
        <taxon>Pseudomonadota</taxon>
        <taxon>Betaproteobacteria</taxon>
        <taxon>Burkholderiales</taxon>
        <taxon>Oxalobacteraceae</taxon>
        <taxon>Noviherbaspirillum</taxon>
    </lineage>
</organism>